<dbReference type="SMART" id="SM00349">
    <property type="entry name" value="KRAB"/>
    <property type="match status" value="1"/>
</dbReference>
<dbReference type="Proteomes" id="UP000236370">
    <property type="component" value="Unassembled WGS sequence"/>
</dbReference>
<evidence type="ECO:0000313" key="3">
    <source>
        <dbReference type="Proteomes" id="UP000236370"/>
    </source>
</evidence>
<name>A0A2J8QII7_PANTR</name>
<organism evidence="2 3">
    <name type="scientific">Pan troglodytes</name>
    <name type="common">Chimpanzee</name>
    <dbReference type="NCBI Taxonomy" id="9598"/>
    <lineage>
        <taxon>Eukaryota</taxon>
        <taxon>Metazoa</taxon>
        <taxon>Chordata</taxon>
        <taxon>Craniata</taxon>
        <taxon>Vertebrata</taxon>
        <taxon>Euteleostomi</taxon>
        <taxon>Mammalia</taxon>
        <taxon>Eutheria</taxon>
        <taxon>Euarchontoglires</taxon>
        <taxon>Primates</taxon>
        <taxon>Haplorrhini</taxon>
        <taxon>Catarrhini</taxon>
        <taxon>Hominidae</taxon>
        <taxon>Pan</taxon>
    </lineage>
</organism>
<dbReference type="InterPro" id="IPR036051">
    <property type="entry name" value="KRAB_dom_sf"/>
</dbReference>
<dbReference type="InterPro" id="IPR001909">
    <property type="entry name" value="KRAB"/>
</dbReference>
<dbReference type="SUPFAM" id="SSF109640">
    <property type="entry name" value="KRAB domain (Kruppel-associated box)"/>
    <property type="match status" value="1"/>
</dbReference>
<reference evidence="2 3" key="1">
    <citation type="submission" date="2017-12" db="EMBL/GenBank/DDBJ databases">
        <title>High-resolution comparative analysis of great ape genomes.</title>
        <authorList>
            <person name="Pollen A."/>
            <person name="Hastie A."/>
            <person name="Hormozdiari F."/>
            <person name="Dougherty M."/>
            <person name="Liu R."/>
            <person name="Chaisson M."/>
            <person name="Hoppe E."/>
            <person name="Hill C."/>
            <person name="Pang A."/>
            <person name="Hillier L."/>
            <person name="Baker C."/>
            <person name="Armstrong J."/>
            <person name="Shendure J."/>
            <person name="Paten B."/>
            <person name="Wilson R."/>
            <person name="Chao H."/>
            <person name="Schneider V."/>
            <person name="Ventura M."/>
            <person name="Kronenberg Z."/>
            <person name="Murali S."/>
            <person name="Gordon D."/>
            <person name="Cantsilieris S."/>
            <person name="Munson K."/>
            <person name="Nelson B."/>
            <person name="Raja A."/>
            <person name="Underwood J."/>
            <person name="Diekhans M."/>
            <person name="Fiddes I."/>
            <person name="Haussler D."/>
            <person name="Eichler E."/>
        </authorList>
    </citation>
    <scope>NUCLEOTIDE SEQUENCE [LARGE SCALE GENOMIC DNA]</scope>
    <source>
        <strain evidence="2">Yerkes chimp pedigree #C0471</strain>
    </source>
</reference>
<dbReference type="Gene3D" id="6.10.140.140">
    <property type="match status" value="1"/>
</dbReference>
<accession>A0A2J8QII7</accession>
<gene>
    <name evidence="2" type="ORF">CK820_G0030332</name>
</gene>
<dbReference type="PANTHER" id="PTHR23232:SF102">
    <property type="entry name" value="KRAB DOMAIN-CONTAINING PROTEIN"/>
    <property type="match status" value="1"/>
</dbReference>
<dbReference type="PANTHER" id="PTHR23232">
    <property type="entry name" value="KRAB DOMAIN C2H2 ZINC FINGER"/>
    <property type="match status" value="1"/>
</dbReference>
<protein>
    <submittedName>
        <fullName evidence="2">ZNF607 isoform 5</fullName>
    </submittedName>
</protein>
<evidence type="ECO:0000313" key="2">
    <source>
        <dbReference type="EMBL" id="PNI96082.1"/>
    </source>
</evidence>
<dbReference type="GO" id="GO:0006355">
    <property type="term" value="P:regulation of DNA-templated transcription"/>
    <property type="evidence" value="ECO:0007669"/>
    <property type="project" value="InterPro"/>
</dbReference>
<dbReference type="CDD" id="cd07765">
    <property type="entry name" value="KRAB_A-box"/>
    <property type="match status" value="1"/>
</dbReference>
<evidence type="ECO:0000259" key="1">
    <source>
        <dbReference type="PROSITE" id="PS50805"/>
    </source>
</evidence>
<sequence>MAYGSITFGDVAIDFSHQEWEYLSLVQKTLYQEVMMENYDNLVSLDLDSRCEIISDGEMQLYRKHSSVTL</sequence>
<dbReference type="Pfam" id="PF01352">
    <property type="entry name" value="KRAB"/>
    <property type="match status" value="1"/>
</dbReference>
<dbReference type="InterPro" id="IPR050169">
    <property type="entry name" value="Krueppel_C2H2_ZnF"/>
</dbReference>
<dbReference type="PROSITE" id="PS50805">
    <property type="entry name" value="KRAB"/>
    <property type="match status" value="1"/>
</dbReference>
<dbReference type="EMBL" id="NBAG03000037">
    <property type="protein sequence ID" value="PNI96082.1"/>
    <property type="molecule type" value="Genomic_DNA"/>
</dbReference>
<comment type="caution">
    <text evidence="2">The sequence shown here is derived from an EMBL/GenBank/DDBJ whole genome shotgun (WGS) entry which is preliminary data.</text>
</comment>
<feature type="domain" description="KRAB" evidence="1">
    <location>
        <begin position="6"/>
        <end position="70"/>
    </location>
</feature>
<feature type="non-terminal residue" evidence="2">
    <location>
        <position position="70"/>
    </location>
</feature>
<dbReference type="AlphaFoldDB" id="A0A2J8QII7"/>
<proteinExistence type="predicted"/>